<keyword evidence="3" id="KW-1185">Reference proteome</keyword>
<accession>A0AAD8K2R6</accession>
<evidence type="ECO:0000313" key="3">
    <source>
        <dbReference type="Proteomes" id="UP001229421"/>
    </source>
</evidence>
<proteinExistence type="predicted"/>
<evidence type="ECO:0000256" key="1">
    <source>
        <dbReference type="SAM" id="MobiDB-lite"/>
    </source>
</evidence>
<dbReference type="Proteomes" id="UP001229421">
    <property type="component" value="Unassembled WGS sequence"/>
</dbReference>
<dbReference type="AlphaFoldDB" id="A0AAD8K2R6"/>
<gene>
    <name evidence="2" type="ORF">QVD17_30453</name>
</gene>
<reference evidence="2" key="1">
    <citation type="journal article" date="2023" name="bioRxiv">
        <title>Improved chromosome-level genome assembly for marigold (Tagetes erecta).</title>
        <authorList>
            <person name="Jiang F."/>
            <person name="Yuan L."/>
            <person name="Wang S."/>
            <person name="Wang H."/>
            <person name="Xu D."/>
            <person name="Wang A."/>
            <person name="Fan W."/>
        </authorList>
    </citation>
    <scope>NUCLEOTIDE SEQUENCE</scope>
    <source>
        <strain evidence="2">WSJ</strain>
        <tissue evidence="2">Leaf</tissue>
    </source>
</reference>
<feature type="region of interest" description="Disordered" evidence="1">
    <location>
        <begin position="1"/>
        <end position="22"/>
    </location>
</feature>
<organism evidence="2 3">
    <name type="scientific">Tagetes erecta</name>
    <name type="common">African marigold</name>
    <dbReference type="NCBI Taxonomy" id="13708"/>
    <lineage>
        <taxon>Eukaryota</taxon>
        <taxon>Viridiplantae</taxon>
        <taxon>Streptophyta</taxon>
        <taxon>Embryophyta</taxon>
        <taxon>Tracheophyta</taxon>
        <taxon>Spermatophyta</taxon>
        <taxon>Magnoliopsida</taxon>
        <taxon>eudicotyledons</taxon>
        <taxon>Gunneridae</taxon>
        <taxon>Pentapetalae</taxon>
        <taxon>asterids</taxon>
        <taxon>campanulids</taxon>
        <taxon>Asterales</taxon>
        <taxon>Asteraceae</taxon>
        <taxon>Asteroideae</taxon>
        <taxon>Heliantheae alliance</taxon>
        <taxon>Tageteae</taxon>
        <taxon>Tagetes</taxon>
    </lineage>
</organism>
<dbReference type="PANTHER" id="PTHR35123">
    <property type="entry name" value="OS07G0633900 PROTEIN-RELATED"/>
    <property type="match status" value="1"/>
</dbReference>
<feature type="compositionally biased region" description="Basic and acidic residues" evidence="1">
    <location>
        <begin position="7"/>
        <end position="22"/>
    </location>
</feature>
<comment type="caution">
    <text evidence="2">The sequence shown here is derived from an EMBL/GenBank/DDBJ whole genome shotgun (WGS) entry which is preliminary data.</text>
</comment>
<dbReference type="EMBL" id="JAUHHV010000008">
    <property type="protein sequence ID" value="KAK1414703.1"/>
    <property type="molecule type" value="Genomic_DNA"/>
</dbReference>
<name>A0AAD8K2R6_TARER</name>
<dbReference type="PANTHER" id="PTHR35123:SF2">
    <property type="entry name" value="UBIQUITIN CARBOXYL-TERMINAL HYDROLASE-LIKE PROTEIN"/>
    <property type="match status" value="1"/>
</dbReference>
<evidence type="ECO:0000313" key="2">
    <source>
        <dbReference type="EMBL" id="KAK1414703.1"/>
    </source>
</evidence>
<sequence length="125" mass="13850">MSGNHQIDGEFKAGDGGCRADEQKKTIGYGRKAKRVVLSKIKEAKKRLQKKKIKSSGFCCLYIGRIDSPSESPTSDPNSSGFGFDSLRGLIEKSDFMLDDCNTHFDVVYISDGNDVVDYNDDDEL</sequence>
<protein>
    <submittedName>
        <fullName evidence="2">Uncharacterized protein</fullName>
    </submittedName>
</protein>